<keyword evidence="5" id="KW-1185">Reference proteome</keyword>
<dbReference type="InterPro" id="IPR006760">
    <property type="entry name" value="Endosulphine"/>
</dbReference>
<feature type="region of interest" description="Disordered" evidence="3">
    <location>
        <begin position="229"/>
        <end position="301"/>
    </location>
</feature>
<dbReference type="Pfam" id="PF04667">
    <property type="entry name" value="Endosulfine"/>
    <property type="match status" value="1"/>
</dbReference>
<evidence type="ECO:0000256" key="1">
    <source>
        <dbReference type="ARBA" id="ARBA00010520"/>
    </source>
</evidence>
<accession>A0A176W5J7</accession>
<evidence type="ECO:0000313" key="5">
    <source>
        <dbReference type="Proteomes" id="UP000077202"/>
    </source>
</evidence>
<comment type="similarity">
    <text evidence="1 2">Belongs to the endosulfine family.</text>
</comment>
<evidence type="ECO:0000256" key="3">
    <source>
        <dbReference type="SAM" id="MobiDB-lite"/>
    </source>
</evidence>
<dbReference type="EMBL" id="LVLJ01001742">
    <property type="protein sequence ID" value="OAE28307.1"/>
    <property type="molecule type" value="Genomic_DNA"/>
</dbReference>
<gene>
    <name evidence="4" type="ORF">AXG93_2507s1190</name>
</gene>
<dbReference type="AlphaFoldDB" id="A0A176W5J7"/>
<evidence type="ECO:0000256" key="2">
    <source>
        <dbReference type="RuleBase" id="RU363120"/>
    </source>
</evidence>
<dbReference type="PANTHER" id="PTHR10358:SF6">
    <property type="entry name" value="ENDOSULFINE, ISOFORM A"/>
    <property type="match status" value="1"/>
</dbReference>
<comment type="caution">
    <text evidence="4">The sequence shown here is derived from an EMBL/GenBank/DDBJ whole genome shotgun (WGS) entry which is preliminary data.</text>
</comment>
<reference evidence="4" key="1">
    <citation type="submission" date="2016-03" db="EMBL/GenBank/DDBJ databases">
        <title>Mechanisms controlling the formation of the plant cell surface in tip-growing cells are functionally conserved among land plants.</title>
        <authorList>
            <person name="Honkanen S."/>
            <person name="Jones V.A."/>
            <person name="Morieri G."/>
            <person name="Champion C."/>
            <person name="Hetherington A.J."/>
            <person name="Kelly S."/>
            <person name="Saint-Marcoux D."/>
            <person name="Proust H."/>
            <person name="Prescott H."/>
            <person name="Dolan L."/>
        </authorList>
    </citation>
    <scope>NUCLEOTIDE SEQUENCE [LARGE SCALE GENOMIC DNA]</scope>
    <source>
        <tissue evidence="4">Whole gametophyte</tissue>
    </source>
</reference>
<name>A0A176W5J7_MARPO</name>
<sequence length="301" mass="32382">MEAQLRSGGQQQQEQKRQAFLEWSVRAEAEQYRAKEAAHHVRTALQSRAAKDLDFGRGQSELSRDCARILEPVIVSHWSPDHQQQRDESEVEFVGILGRGSGGGGGAAAAAAALQFAGRLVFSSLLCSARGLPLSFVVRVLEVAPLLYTHTGGSGGPQCRFRAGESKIVMAGAGAGGSSQEAERPSDEEAMPTPQQQEAMLKKKYGNLIPKKPPLISKDHERAFFDSADWALGKQGGHGASGAKPHRSPMEALRPKLQPTPHQMLPARRSSYVPPEGEQGEGHGDSEPDAGHDIDDDTTPK</sequence>
<feature type="compositionally biased region" description="Basic and acidic residues" evidence="3">
    <location>
        <begin position="280"/>
        <end position="301"/>
    </location>
</feature>
<proteinExistence type="inferred from homology"/>
<dbReference type="GO" id="GO:0004864">
    <property type="term" value="F:protein phosphatase inhibitor activity"/>
    <property type="evidence" value="ECO:0007669"/>
    <property type="project" value="TreeGrafter"/>
</dbReference>
<dbReference type="Proteomes" id="UP000077202">
    <property type="component" value="Unassembled WGS sequence"/>
</dbReference>
<evidence type="ECO:0008006" key="6">
    <source>
        <dbReference type="Google" id="ProtNLM"/>
    </source>
</evidence>
<organism evidence="4 5">
    <name type="scientific">Marchantia polymorpha subsp. ruderalis</name>
    <dbReference type="NCBI Taxonomy" id="1480154"/>
    <lineage>
        <taxon>Eukaryota</taxon>
        <taxon>Viridiplantae</taxon>
        <taxon>Streptophyta</taxon>
        <taxon>Embryophyta</taxon>
        <taxon>Marchantiophyta</taxon>
        <taxon>Marchantiopsida</taxon>
        <taxon>Marchantiidae</taxon>
        <taxon>Marchantiales</taxon>
        <taxon>Marchantiaceae</taxon>
        <taxon>Marchantia</taxon>
    </lineage>
</organism>
<dbReference type="PANTHER" id="PTHR10358">
    <property type="entry name" value="ENDOSULFINE"/>
    <property type="match status" value="1"/>
</dbReference>
<evidence type="ECO:0000313" key="4">
    <source>
        <dbReference type="EMBL" id="OAE28307.1"/>
    </source>
</evidence>
<protein>
    <recommendedName>
        <fullName evidence="6">Negatively light-regulated protein</fullName>
    </recommendedName>
</protein>
<dbReference type="GO" id="GO:0005737">
    <property type="term" value="C:cytoplasm"/>
    <property type="evidence" value="ECO:0007669"/>
    <property type="project" value="TreeGrafter"/>
</dbReference>
<feature type="region of interest" description="Disordered" evidence="3">
    <location>
        <begin position="172"/>
        <end position="196"/>
    </location>
</feature>